<feature type="transmembrane region" description="Helical" evidence="1">
    <location>
        <begin position="85"/>
        <end position="104"/>
    </location>
</feature>
<evidence type="ECO:0000256" key="1">
    <source>
        <dbReference type="SAM" id="Phobius"/>
    </source>
</evidence>
<dbReference type="Proteomes" id="UP001186944">
    <property type="component" value="Unassembled WGS sequence"/>
</dbReference>
<gene>
    <name evidence="2" type="ORF">FSP39_021307</name>
</gene>
<name>A0AA88XQ51_PINIB</name>
<protein>
    <submittedName>
        <fullName evidence="2">Uncharacterized protein</fullName>
    </submittedName>
</protein>
<comment type="caution">
    <text evidence="2">The sequence shown here is derived from an EMBL/GenBank/DDBJ whole genome shotgun (WGS) entry which is preliminary data.</text>
</comment>
<evidence type="ECO:0000313" key="2">
    <source>
        <dbReference type="EMBL" id="KAK3086643.1"/>
    </source>
</evidence>
<feature type="transmembrane region" description="Helical" evidence="1">
    <location>
        <begin position="163"/>
        <end position="190"/>
    </location>
</feature>
<sequence length="304" mass="33094">MDTMKAKLPLSFPDVPASNMDEIPADQFSVYVGMELFRIFQASGNNDLTVFSACLVAFGVLGNILLILLSLVCSDLRRKASIIECLRAVAEIVLLVCSVMLLRYNQYNVNGRNDQIVSAFVFFWLAALASANLCLLQAIRCFATLTSKNSSGSVLTSLPKFMIILIVSCGITLFLSVISGIIYVASILAFTVIACLMYYVPFLVAVVLDLLKIACVWGSPANRSRGDTSVRYLAADDKDKVDVTQPMNSNPPSNLSGKGAGEILAGFLASCLHTLAFTIVTLYFVRIGMVFFTKEENIVINTVF</sequence>
<dbReference type="EMBL" id="VSWD01000012">
    <property type="protein sequence ID" value="KAK3086643.1"/>
    <property type="molecule type" value="Genomic_DNA"/>
</dbReference>
<keyword evidence="1" id="KW-0472">Membrane</keyword>
<evidence type="ECO:0000313" key="3">
    <source>
        <dbReference type="Proteomes" id="UP001186944"/>
    </source>
</evidence>
<feature type="transmembrane region" description="Helical" evidence="1">
    <location>
        <begin position="116"/>
        <end position="142"/>
    </location>
</feature>
<keyword evidence="1" id="KW-1133">Transmembrane helix</keyword>
<proteinExistence type="predicted"/>
<feature type="transmembrane region" description="Helical" evidence="1">
    <location>
        <begin position="196"/>
        <end position="217"/>
    </location>
</feature>
<feature type="transmembrane region" description="Helical" evidence="1">
    <location>
        <begin position="50"/>
        <end position="73"/>
    </location>
</feature>
<reference evidence="2" key="1">
    <citation type="submission" date="2019-08" db="EMBL/GenBank/DDBJ databases">
        <title>The improved chromosome-level genome for the pearl oyster Pinctada fucata martensii using PacBio sequencing and Hi-C.</title>
        <authorList>
            <person name="Zheng Z."/>
        </authorList>
    </citation>
    <scope>NUCLEOTIDE SEQUENCE</scope>
    <source>
        <strain evidence="2">ZZ-2019</strain>
        <tissue evidence="2">Adductor muscle</tissue>
    </source>
</reference>
<accession>A0AA88XQ51</accession>
<keyword evidence="1" id="KW-0812">Transmembrane</keyword>
<keyword evidence="3" id="KW-1185">Reference proteome</keyword>
<feature type="transmembrane region" description="Helical" evidence="1">
    <location>
        <begin position="263"/>
        <end position="285"/>
    </location>
</feature>
<dbReference type="AlphaFoldDB" id="A0AA88XQ51"/>
<organism evidence="2 3">
    <name type="scientific">Pinctada imbricata</name>
    <name type="common">Atlantic pearl-oyster</name>
    <name type="synonym">Pinctada martensii</name>
    <dbReference type="NCBI Taxonomy" id="66713"/>
    <lineage>
        <taxon>Eukaryota</taxon>
        <taxon>Metazoa</taxon>
        <taxon>Spiralia</taxon>
        <taxon>Lophotrochozoa</taxon>
        <taxon>Mollusca</taxon>
        <taxon>Bivalvia</taxon>
        <taxon>Autobranchia</taxon>
        <taxon>Pteriomorphia</taxon>
        <taxon>Pterioida</taxon>
        <taxon>Pterioidea</taxon>
        <taxon>Pteriidae</taxon>
        <taxon>Pinctada</taxon>
    </lineage>
</organism>